<comment type="caution">
    <text evidence="2">The sequence shown here is derived from an EMBL/GenBank/DDBJ whole genome shotgun (WGS) entry which is preliminary data.</text>
</comment>
<reference evidence="2" key="1">
    <citation type="submission" date="2021-03" db="EMBL/GenBank/DDBJ databases">
        <title>Draft genome sequence of rust myrtle Austropuccinia psidii MF-1, a brazilian biotype.</title>
        <authorList>
            <person name="Quecine M.C."/>
            <person name="Pachon D.M.R."/>
            <person name="Bonatelli M.L."/>
            <person name="Correr F.H."/>
            <person name="Franceschini L.M."/>
            <person name="Leite T.F."/>
            <person name="Margarido G.R.A."/>
            <person name="Almeida C.A."/>
            <person name="Ferrarezi J.A."/>
            <person name="Labate C.A."/>
        </authorList>
    </citation>
    <scope>NUCLEOTIDE SEQUENCE</scope>
    <source>
        <strain evidence="2">MF-1</strain>
    </source>
</reference>
<gene>
    <name evidence="2" type="ORF">O181_021954</name>
</gene>
<dbReference type="EMBL" id="AVOT02006705">
    <property type="protein sequence ID" value="MBW0482239.1"/>
    <property type="molecule type" value="Genomic_DNA"/>
</dbReference>
<dbReference type="Proteomes" id="UP000765509">
    <property type="component" value="Unassembled WGS sequence"/>
</dbReference>
<dbReference type="Gene3D" id="3.30.70.270">
    <property type="match status" value="1"/>
</dbReference>
<dbReference type="InterPro" id="IPR043128">
    <property type="entry name" value="Rev_trsase/Diguanyl_cyclase"/>
</dbReference>
<dbReference type="InterPro" id="IPR053134">
    <property type="entry name" value="RNA-dir_DNA_polymerase"/>
</dbReference>
<dbReference type="PANTHER" id="PTHR24559:SF444">
    <property type="entry name" value="REVERSE TRANSCRIPTASE DOMAIN-CONTAINING PROTEIN"/>
    <property type="match status" value="1"/>
</dbReference>
<dbReference type="AlphaFoldDB" id="A0A9Q3CDX0"/>
<dbReference type="InterPro" id="IPR000477">
    <property type="entry name" value="RT_dom"/>
</dbReference>
<sequence length="124" mass="14174">MPMGIYKYTRMPFGIKNSPAQVQRIMDIMFQDEILAGWMVVYIDYIIVYSEGWEDHVQYIDGVLIKCTPIDIIISLKNCNFGQEELLALRHKVSGLSLAIDQEKVVEVLLKIVPNSCIIHSSVQ</sequence>
<evidence type="ECO:0000313" key="3">
    <source>
        <dbReference type="Proteomes" id="UP000765509"/>
    </source>
</evidence>
<name>A0A9Q3CDX0_9BASI</name>
<dbReference type="Pfam" id="PF00078">
    <property type="entry name" value="RVT_1"/>
    <property type="match status" value="1"/>
</dbReference>
<organism evidence="2 3">
    <name type="scientific">Austropuccinia psidii MF-1</name>
    <dbReference type="NCBI Taxonomy" id="1389203"/>
    <lineage>
        <taxon>Eukaryota</taxon>
        <taxon>Fungi</taxon>
        <taxon>Dikarya</taxon>
        <taxon>Basidiomycota</taxon>
        <taxon>Pucciniomycotina</taxon>
        <taxon>Pucciniomycetes</taxon>
        <taxon>Pucciniales</taxon>
        <taxon>Sphaerophragmiaceae</taxon>
        <taxon>Austropuccinia</taxon>
    </lineage>
</organism>
<protein>
    <recommendedName>
        <fullName evidence="1">Reverse transcriptase domain-containing protein</fullName>
    </recommendedName>
</protein>
<feature type="domain" description="Reverse transcriptase" evidence="1">
    <location>
        <begin position="4"/>
        <end position="85"/>
    </location>
</feature>
<dbReference type="PANTHER" id="PTHR24559">
    <property type="entry name" value="TRANSPOSON TY3-I GAG-POL POLYPROTEIN"/>
    <property type="match status" value="1"/>
</dbReference>
<accession>A0A9Q3CDX0</accession>
<dbReference type="SUPFAM" id="SSF56672">
    <property type="entry name" value="DNA/RNA polymerases"/>
    <property type="match status" value="1"/>
</dbReference>
<keyword evidence="3" id="KW-1185">Reference proteome</keyword>
<dbReference type="InterPro" id="IPR043502">
    <property type="entry name" value="DNA/RNA_pol_sf"/>
</dbReference>
<evidence type="ECO:0000259" key="1">
    <source>
        <dbReference type="Pfam" id="PF00078"/>
    </source>
</evidence>
<proteinExistence type="predicted"/>
<evidence type="ECO:0000313" key="2">
    <source>
        <dbReference type="EMBL" id="MBW0482239.1"/>
    </source>
</evidence>
<dbReference type="Gene3D" id="3.10.10.10">
    <property type="entry name" value="HIV Type 1 Reverse Transcriptase, subunit A, domain 1"/>
    <property type="match status" value="1"/>
</dbReference>